<feature type="transmembrane region" description="Helical" evidence="3">
    <location>
        <begin position="73"/>
        <end position="92"/>
    </location>
</feature>
<keyword evidence="3" id="KW-0812">Transmembrane</keyword>
<keyword evidence="1" id="KW-0175">Coiled coil</keyword>
<evidence type="ECO:0000313" key="5">
    <source>
        <dbReference type="EMBL" id="EIM56142.1"/>
    </source>
</evidence>
<feature type="compositionally biased region" description="Low complexity" evidence="2">
    <location>
        <begin position="441"/>
        <end position="461"/>
    </location>
</feature>
<dbReference type="SUPFAM" id="SSF48452">
    <property type="entry name" value="TPR-like"/>
    <property type="match status" value="1"/>
</dbReference>
<dbReference type="Gene3D" id="1.25.40.10">
    <property type="entry name" value="Tetratricopeptide repeat domain"/>
    <property type="match status" value="1"/>
</dbReference>
<feature type="compositionally biased region" description="Low complexity" evidence="2">
    <location>
        <begin position="471"/>
        <end position="483"/>
    </location>
</feature>
<dbReference type="OrthoDB" id="9802197at2"/>
<accession>I5AQR9</accession>
<dbReference type="Proteomes" id="UP000005753">
    <property type="component" value="Chromosome"/>
</dbReference>
<evidence type="ECO:0000313" key="6">
    <source>
        <dbReference type="Proteomes" id="UP000005753"/>
    </source>
</evidence>
<dbReference type="InterPro" id="IPR011990">
    <property type="entry name" value="TPR-like_helical_dom_sf"/>
</dbReference>
<dbReference type="EMBL" id="CM001487">
    <property type="protein sequence ID" value="EIM56142.1"/>
    <property type="molecule type" value="Genomic_DNA"/>
</dbReference>
<feature type="domain" description="GH29D-like beta-sandwich" evidence="4">
    <location>
        <begin position="218"/>
        <end position="284"/>
    </location>
</feature>
<reference evidence="5 6" key="1">
    <citation type="submission" date="2010-08" db="EMBL/GenBank/DDBJ databases">
        <authorList>
            <consortium name="US DOE Joint Genome Institute (JGI-PGF)"/>
            <person name="Lucas S."/>
            <person name="Copeland A."/>
            <person name="Lapidus A."/>
            <person name="Cheng J.-F."/>
            <person name="Bruce D."/>
            <person name="Goodwin L."/>
            <person name="Pitluck S."/>
            <person name="Land M.L."/>
            <person name="Hauser L."/>
            <person name="Chang Y.-J."/>
            <person name="Anderson I.J."/>
            <person name="Johnson E."/>
            <person name="Mulhopadhyay B."/>
            <person name="Kyrpides N."/>
            <person name="Woyke T.J."/>
        </authorList>
    </citation>
    <scope>NUCLEOTIDE SEQUENCE [LARGE SCALE GENOMIC DNA]</scope>
    <source>
        <strain evidence="5 6">6</strain>
    </source>
</reference>
<keyword evidence="3" id="KW-0472">Membrane</keyword>
<dbReference type="STRING" id="633697.EubceDRAFT1_0282"/>
<dbReference type="Pfam" id="PF14559">
    <property type="entry name" value="TPR_19"/>
    <property type="match status" value="1"/>
</dbReference>
<name>I5AQR9_EUBC6</name>
<keyword evidence="6" id="KW-1185">Reference proteome</keyword>
<sequence length="483" mass="53188">MRKCTRCGADFPDDELVCPVCGEQVQLVPDYVTIETHYQEHELKLKEEEKAGQAERERQEALERRKRQIQRNVMLTVSLAIVAVITLIWIMSGINNSQKKNSYDYQYQCAVEAFGREDYKDALEYANQALTLKKGDRNIRVLIARIYNAQGDENKAVEVLSALINDFPNDEECYQLLIDIWKKAEKITEIQQLLRKCPSEEICKKYADYLPSEPDISPQGGAFDAEQSVQITCDTSNAEIYYTTDGTRPSVNATKYTGPFAVGEGDTVVRAVAVTKVGAQSEVTKVEFSVNLPTPPEPQIVPGSGTYTHMKGSADKQADLSKYFDKNGKPKNFVSQDVESSSSSDEDDEKLVNLITVIVPDGYTCYYSFDKKPTKASPKYTKPVRMRKGEHVFYAVLAGPNGKLGNAASVTLIYNEIAPTQTPAPEQTASGVLTPSQDGYGSTSEGGESDDNSSSSSESGSETGGKESSSEESGQEQSSESKD</sequence>
<feature type="region of interest" description="Disordered" evidence="2">
    <location>
        <begin position="421"/>
        <end position="483"/>
    </location>
</feature>
<proteinExistence type="predicted"/>
<reference evidence="5 6" key="2">
    <citation type="submission" date="2012-02" db="EMBL/GenBank/DDBJ databases">
        <title>Improved High-Quality Draft sequence of Eubacterium cellulosolvens 6.</title>
        <authorList>
            <consortium name="US DOE Joint Genome Institute"/>
            <person name="Lucas S."/>
            <person name="Han J."/>
            <person name="Lapidus A."/>
            <person name="Cheng J.-F."/>
            <person name="Goodwin L."/>
            <person name="Pitluck S."/>
            <person name="Peters L."/>
            <person name="Mikhailova N."/>
            <person name="Gu W."/>
            <person name="Detter J.C."/>
            <person name="Han C."/>
            <person name="Tapia R."/>
            <person name="Land M."/>
            <person name="Hauser L."/>
            <person name="Kyrpides N."/>
            <person name="Ivanova N."/>
            <person name="Pagani I."/>
            <person name="Johnson E."/>
            <person name="Mukhopadhyay B."/>
            <person name="Anderson I."/>
            <person name="Woyke T."/>
        </authorList>
    </citation>
    <scope>NUCLEOTIDE SEQUENCE [LARGE SCALE GENOMIC DNA]</scope>
    <source>
        <strain evidence="5 6">6</strain>
    </source>
</reference>
<evidence type="ECO:0000256" key="3">
    <source>
        <dbReference type="SAM" id="Phobius"/>
    </source>
</evidence>
<dbReference type="eggNOG" id="COG0457">
    <property type="taxonomic scope" value="Bacteria"/>
</dbReference>
<dbReference type="AlphaFoldDB" id="I5AQR9"/>
<dbReference type="Pfam" id="PF13290">
    <property type="entry name" value="CHB_HEX_C_1"/>
    <property type="match status" value="1"/>
</dbReference>
<dbReference type="InterPro" id="IPR059177">
    <property type="entry name" value="GH29D-like_dom"/>
</dbReference>
<protein>
    <recommendedName>
        <fullName evidence="4">GH29D-like beta-sandwich domain-containing protein</fullName>
    </recommendedName>
</protein>
<dbReference type="HOGENOM" id="CLU_040024_0_0_9"/>
<feature type="compositionally biased region" description="Polar residues" evidence="2">
    <location>
        <begin position="421"/>
        <end position="440"/>
    </location>
</feature>
<keyword evidence="3" id="KW-1133">Transmembrane helix</keyword>
<evidence type="ECO:0000256" key="2">
    <source>
        <dbReference type="SAM" id="MobiDB-lite"/>
    </source>
</evidence>
<organism evidence="5 6">
    <name type="scientific">Eubacterium cellulosolvens (strain ATCC 43171 / JCM 9499 / 6)</name>
    <name type="common">Cillobacterium cellulosolvens</name>
    <dbReference type="NCBI Taxonomy" id="633697"/>
    <lineage>
        <taxon>Bacteria</taxon>
        <taxon>Bacillati</taxon>
        <taxon>Bacillota</taxon>
        <taxon>Clostridia</taxon>
        <taxon>Eubacteriales</taxon>
        <taxon>Eubacteriaceae</taxon>
        <taxon>Eubacterium</taxon>
    </lineage>
</organism>
<feature type="coiled-coil region" evidence="1">
    <location>
        <begin position="38"/>
        <end position="72"/>
    </location>
</feature>
<evidence type="ECO:0000259" key="4">
    <source>
        <dbReference type="Pfam" id="PF13290"/>
    </source>
</evidence>
<gene>
    <name evidence="5" type="ORF">EubceDRAFT1_0282</name>
</gene>
<evidence type="ECO:0000256" key="1">
    <source>
        <dbReference type="SAM" id="Coils"/>
    </source>
</evidence>